<dbReference type="InterPro" id="IPR039375">
    <property type="entry name" value="NodN-like"/>
</dbReference>
<dbReference type="Pfam" id="PF01575">
    <property type="entry name" value="MaoC_dehydratas"/>
    <property type="match status" value="1"/>
</dbReference>
<reference evidence="2 3" key="1">
    <citation type="submission" date="2017-03" db="EMBL/GenBank/DDBJ databases">
        <title>Foreign affairs: Plasmid Transfer between Roseobacters and Rhizobia.</title>
        <authorList>
            <person name="Bartling P."/>
            <person name="Bunk B."/>
            <person name="Overmann J."/>
            <person name="Brinkmann H."/>
            <person name="Petersen J."/>
        </authorList>
    </citation>
    <scope>NUCLEOTIDE SEQUENCE [LARGE SCALE GENOMIC DNA]</scope>
    <source>
        <strain evidence="2 3">MACL11</strain>
    </source>
</reference>
<evidence type="ECO:0000313" key="3">
    <source>
        <dbReference type="Proteomes" id="UP000191135"/>
    </source>
</evidence>
<keyword evidence="2" id="KW-0456">Lyase</keyword>
<dbReference type="EMBL" id="CP020330">
    <property type="protein sequence ID" value="AQZ53148.1"/>
    <property type="molecule type" value="Genomic_DNA"/>
</dbReference>
<dbReference type="PANTHER" id="PTHR42993:SF1">
    <property type="entry name" value="MAOC-LIKE DEHYDRATASE DOMAIN-CONTAINING PROTEIN"/>
    <property type="match status" value="1"/>
</dbReference>
<dbReference type="EC" id="4.2.1.17" evidence="2"/>
<dbReference type="Proteomes" id="UP000191135">
    <property type="component" value="Chromosome"/>
</dbReference>
<evidence type="ECO:0000259" key="1">
    <source>
        <dbReference type="Pfam" id="PF01575"/>
    </source>
</evidence>
<dbReference type="KEGG" id="mmed:Mame_03847"/>
<dbReference type="STRING" id="1122214.Mame_03847"/>
<dbReference type="PANTHER" id="PTHR42993">
    <property type="entry name" value="MAOC-LIKE DEHYDRATASE DOMAIN-CONTAINING PROTEIN"/>
    <property type="match status" value="1"/>
</dbReference>
<feature type="domain" description="MaoC-like" evidence="1">
    <location>
        <begin position="24"/>
        <end position="129"/>
    </location>
</feature>
<name>A0A1U9Z644_9HYPH</name>
<protein>
    <submittedName>
        <fullName evidence="2">Putative enoyl-CoA hydratase 1</fullName>
        <ecNumber evidence="2">4.2.1.17</ecNumber>
    </submittedName>
</protein>
<dbReference type="SUPFAM" id="SSF54637">
    <property type="entry name" value="Thioesterase/thiol ester dehydrase-isomerase"/>
    <property type="match status" value="1"/>
</dbReference>
<dbReference type="AlphaFoldDB" id="A0A1U9Z644"/>
<gene>
    <name evidence="2" type="ORF">Mame_03847</name>
</gene>
<dbReference type="GO" id="GO:0004300">
    <property type="term" value="F:enoyl-CoA hydratase activity"/>
    <property type="evidence" value="ECO:0007669"/>
    <property type="project" value="UniProtKB-EC"/>
</dbReference>
<dbReference type="CDD" id="cd03450">
    <property type="entry name" value="NodN"/>
    <property type="match status" value="1"/>
</dbReference>
<proteinExistence type="predicted"/>
<keyword evidence="3" id="KW-1185">Reference proteome</keyword>
<accession>A0A1U9Z644</accession>
<dbReference type="eggNOG" id="COG2030">
    <property type="taxonomic scope" value="Bacteria"/>
</dbReference>
<organism evidence="2 3">
    <name type="scientific">Martelella mediterranea DSM 17316</name>
    <dbReference type="NCBI Taxonomy" id="1122214"/>
    <lineage>
        <taxon>Bacteria</taxon>
        <taxon>Pseudomonadati</taxon>
        <taxon>Pseudomonadota</taxon>
        <taxon>Alphaproteobacteria</taxon>
        <taxon>Hyphomicrobiales</taxon>
        <taxon>Aurantimonadaceae</taxon>
        <taxon>Martelella</taxon>
    </lineage>
</organism>
<sequence>MTAPQATKEDPMVLEISLGDVKGLIGQEVGLSRWFTVDQSMIDTFADATLDHQFIHTDPERARNETPFGGTIAHGFLTLSLLSAMNYDCAPRIREQTMGINFGFDKVRFMAPVKSGAKVRGRFVLKDARFRGAELLAINYAVTVEIEGERKPALSAEWITLVQFAAADRPETV</sequence>
<dbReference type="InterPro" id="IPR029069">
    <property type="entry name" value="HotDog_dom_sf"/>
</dbReference>
<evidence type="ECO:0000313" key="2">
    <source>
        <dbReference type="EMBL" id="AQZ53148.1"/>
    </source>
</evidence>
<dbReference type="InterPro" id="IPR002539">
    <property type="entry name" value="MaoC-like_dom"/>
</dbReference>
<dbReference type="Gene3D" id="3.10.129.10">
    <property type="entry name" value="Hotdog Thioesterase"/>
    <property type="match status" value="1"/>
</dbReference>